<keyword evidence="2" id="KW-1133">Transmembrane helix</keyword>
<accession>A0AAD6D9Y3</accession>
<dbReference type="AlphaFoldDB" id="A0AAD6D9Y3"/>
<dbReference type="PANTHER" id="PTHR35394">
    <property type="entry name" value="DUF3176 DOMAIN-CONTAINING PROTEIN"/>
    <property type="match status" value="1"/>
</dbReference>
<name>A0AAD6D9Y3_9EURO</name>
<feature type="transmembrane region" description="Helical" evidence="2">
    <location>
        <begin position="108"/>
        <end position="128"/>
    </location>
</feature>
<comment type="caution">
    <text evidence="3">The sequence shown here is derived from an EMBL/GenBank/DDBJ whole genome shotgun (WGS) entry which is preliminary data.</text>
</comment>
<feature type="transmembrane region" description="Helical" evidence="2">
    <location>
        <begin position="64"/>
        <end position="88"/>
    </location>
</feature>
<feature type="region of interest" description="Disordered" evidence="1">
    <location>
        <begin position="1"/>
        <end position="30"/>
    </location>
</feature>
<dbReference type="EMBL" id="JAQJAC010000010">
    <property type="protein sequence ID" value="KAJ5568900.1"/>
    <property type="molecule type" value="Genomic_DNA"/>
</dbReference>
<keyword evidence="2" id="KW-0472">Membrane</keyword>
<feature type="transmembrane region" description="Helical" evidence="2">
    <location>
        <begin position="165"/>
        <end position="185"/>
    </location>
</feature>
<feature type="compositionally biased region" description="Low complexity" evidence="1">
    <location>
        <begin position="7"/>
        <end position="22"/>
    </location>
</feature>
<gene>
    <name evidence="3" type="ORF">N7450_011386</name>
</gene>
<organism evidence="3 4">
    <name type="scientific">Penicillium hetheringtonii</name>
    <dbReference type="NCBI Taxonomy" id="911720"/>
    <lineage>
        <taxon>Eukaryota</taxon>
        <taxon>Fungi</taxon>
        <taxon>Dikarya</taxon>
        <taxon>Ascomycota</taxon>
        <taxon>Pezizomycotina</taxon>
        <taxon>Eurotiomycetes</taxon>
        <taxon>Eurotiomycetidae</taxon>
        <taxon>Eurotiales</taxon>
        <taxon>Aspergillaceae</taxon>
        <taxon>Penicillium</taxon>
    </lineage>
</organism>
<dbReference type="Proteomes" id="UP001216150">
    <property type="component" value="Unassembled WGS sequence"/>
</dbReference>
<feature type="transmembrane region" description="Helical" evidence="2">
    <location>
        <begin position="569"/>
        <end position="591"/>
    </location>
</feature>
<reference evidence="3 4" key="1">
    <citation type="journal article" date="2023" name="IMA Fungus">
        <title>Comparative genomic study of the Penicillium genus elucidates a diverse pangenome and 15 lateral gene transfer events.</title>
        <authorList>
            <person name="Petersen C."/>
            <person name="Sorensen T."/>
            <person name="Nielsen M.R."/>
            <person name="Sondergaard T.E."/>
            <person name="Sorensen J.L."/>
            <person name="Fitzpatrick D.A."/>
            <person name="Frisvad J.C."/>
            <person name="Nielsen K.L."/>
        </authorList>
    </citation>
    <scope>NUCLEOTIDE SEQUENCE [LARGE SCALE GENOMIC DNA]</scope>
    <source>
        <strain evidence="3 4">IBT 29057</strain>
    </source>
</reference>
<evidence type="ECO:0000256" key="2">
    <source>
        <dbReference type="SAM" id="Phobius"/>
    </source>
</evidence>
<keyword evidence="4" id="KW-1185">Reference proteome</keyword>
<evidence type="ECO:0000313" key="3">
    <source>
        <dbReference type="EMBL" id="KAJ5568900.1"/>
    </source>
</evidence>
<sequence length="656" mass="71430">MPSIELSTISSTPSQTRPSSRPGPEGAGTKYVPLQQINVSETKKDQAHNAPIKQTFQSKVNEKWVIEIACCVGMLAALASVIGFLAAYDGRSIPDWPYGITVNTVLSLITLVLNACLTGVVAICVSQWKWISFHSQRRPLAEMNTYDWASRGGLGLLYVSFHFKYWYTTIGALAMILAAGNGPFVQQMVKVENNRISSDGVATLARAQSYSYTPSPSSTGNEPPVGMIGSIYASVFSCFDSDCSLNSSDASYSTVLPSCPSGECDFPRFTTLAVCSSCTDITNHLSHSTDTCNGKAEAMHTDSDATSLLTYSLPSGLKKSFRNDVMNSTYLKTTVGSSASKMRSIAKMPDYGNTTITDFTAIKYHISGRGAPEVNATQCSLYWCTKTIAARMTDNTFKENHVETHTEASSKYENLFVRLPPPENESSIIGKSESYFAVNAVTGFVKLQQEPSSTTWLDKKLEFDNLGEVTCNNESYSNNSVTDFTEPMSFYPVERLFENIAAGMTISVRRSGKSSQQDMVQLASATSDDSFGFGEGYKIGSAYNVPLDEGLGVVNGTSYRLETQIEVRWAWVTFPSILVLLAGGFLVITIFETRGSGVPLIKSSCIPLLSSGLDGEIQESLRMLNDPVAKDDASSAVMVQFIKDDQDSWRMEAIPI</sequence>
<dbReference type="InterPro" id="IPR021514">
    <property type="entry name" value="DUF3176"/>
</dbReference>
<proteinExistence type="predicted"/>
<protein>
    <submittedName>
        <fullName evidence="3">Uncharacterized protein</fullName>
    </submittedName>
</protein>
<dbReference type="PANTHER" id="PTHR35394:SF5">
    <property type="entry name" value="DUF3176 DOMAIN-CONTAINING PROTEIN"/>
    <property type="match status" value="1"/>
</dbReference>
<dbReference type="Pfam" id="PF11374">
    <property type="entry name" value="DUF3176"/>
    <property type="match status" value="1"/>
</dbReference>
<evidence type="ECO:0000313" key="4">
    <source>
        <dbReference type="Proteomes" id="UP001216150"/>
    </source>
</evidence>
<keyword evidence="2" id="KW-0812">Transmembrane</keyword>
<evidence type="ECO:0000256" key="1">
    <source>
        <dbReference type="SAM" id="MobiDB-lite"/>
    </source>
</evidence>